<protein>
    <submittedName>
        <fullName evidence="1">Sigma-70 family RNA polymerase sigma factor</fullName>
    </submittedName>
</protein>
<reference evidence="1 2" key="1">
    <citation type="journal article" date="2016" name="Genome Announc.">
        <title>Draft Genome Sequence of the Thermotolerant Cyanobacterium Desertifilum sp. IPPAS B-1220.</title>
        <authorList>
            <person name="Mironov K.S."/>
            <person name="Sinetova M.A."/>
            <person name="Bolatkhan K."/>
            <person name="Zayadan B.K."/>
            <person name="Ustinova V.V."/>
            <person name="Kupriyanova E.V."/>
            <person name="Skrypnik A.N."/>
            <person name="Gogoleva N.E."/>
            <person name="Gogolev Y.V."/>
            <person name="Los D.A."/>
        </authorList>
    </citation>
    <scope>NUCLEOTIDE SEQUENCE [LARGE SCALE GENOMIC DNA]</scope>
    <source>
        <strain evidence="1 2">IPPAS B-1220</strain>
    </source>
</reference>
<organism evidence="1 2">
    <name type="scientific">Desertifilum tharense IPPAS B-1220</name>
    <dbReference type="NCBI Taxonomy" id="1781255"/>
    <lineage>
        <taxon>Bacteria</taxon>
        <taxon>Bacillati</taxon>
        <taxon>Cyanobacteriota</taxon>
        <taxon>Cyanophyceae</taxon>
        <taxon>Desertifilales</taxon>
        <taxon>Desertifilaceae</taxon>
        <taxon>Desertifilum</taxon>
    </lineage>
</organism>
<name>A0ACD5H280_9CYAN</name>
<keyword evidence="2" id="KW-1185">Reference proteome</keyword>
<evidence type="ECO:0000313" key="1">
    <source>
        <dbReference type="EMBL" id="XPM66609.1"/>
    </source>
</evidence>
<proteinExistence type="predicted"/>
<evidence type="ECO:0000313" key="2">
    <source>
        <dbReference type="Proteomes" id="UP000095472"/>
    </source>
</evidence>
<sequence length="220" mass="26196">MEPEMDTSNELDEKLQQLAIEAQNHPPGTRQRQIALTKLVSTLQKSGQLCRPQLGRFPKEVYDDLYNETQQRVLLFVFQNINNYDPQRGKLIKWVNFMMDKRFIDVLRERSHKKIQYMPNMDELDRLCERNSLSIVKEVAQEIREYLQNDPEGKFSQVHISKNPRANFRAIALRYLEGRSWQEISNELNVGVSTLSSFYQRKLEKFAEHFREYLKDQHCL</sequence>
<dbReference type="Proteomes" id="UP000095472">
    <property type="component" value="Chromosome"/>
</dbReference>
<dbReference type="EMBL" id="CP182909">
    <property type="protein sequence ID" value="XPM66609.1"/>
    <property type="molecule type" value="Genomic_DNA"/>
</dbReference>
<accession>A0ACD5H280</accession>
<gene>
    <name evidence="1" type="ORF">BH720_015820</name>
</gene>